<proteinExistence type="predicted"/>
<dbReference type="RefSeq" id="WP_184065713.1">
    <property type="nucleotide sequence ID" value="NZ_JACHNZ010000007.1"/>
</dbReference>
<organism evidence="2 3">
    <name type="scientific">Sphingosinicella soli</name>
    <dbReference type="NCBI Taxonomy" id="333708"/>
    <lineage>
        <taxon>Bacteria</taxon>
        <taxon>Pseudomonadati</taxon>
        <taxon>Pseudomonadota</taxon>
        <taxon>Alphaproteobacteria</taxon>
        <taxon>Sphingomonadales</taxon>
        <taxon>Sphingosinicellaceae</taxon>
        <taxon>Sphingosinicella</taxon>
    </lineage>
</organism>
<dbReference type="InterPro" id="IPR019088">
    <property type="entry name" value="CHP02186-rel_TM"/>
</dbReference>
<dbReference type="EMBL" id="JACHNZ010000007">
    <property type="protein sequence ID" value="MBB4631290.1"/>
    <property type="molecule type" value="Genomic_DNA"/>
</dbReference>
<dbReference type="Pfam" id="PF09608">
    <property type="entry name" value="Alph_Pro_TM"/>
    <property type="match status" value="1"/>
</dbReference>
<keyword evidence="1" id="KW-1133">Transmembrane helix</keyword>
<protein>
    <submittedName>
        <fullName evidence="2">Uncharacterized protein (TIGR02186 family)</fullName>
    </submittedName>
</protein>
<evidence type="ECO:0000256" key="1">
    <source>
        <dbReference type="SAM" id="Phobius"/>
    </source>
</evidence>
<evidence type="ECO:0000313" key="3">
    <source>
        <dbReference type="Proteomes" id="UP000566324"/>
    </source>
</evidence>
<reference evidence="2 3" key="1">
    <citation type="submission" date="2020-08" db="EMBL/GenBank/DDBJ databases">
        <title>Genomic Encyclopedia of Type Strains, Phase IV (KMG-IV): sequencing the most valuable type-strain genomes for metagenomic binning, comparative biology and taxonomic classification.</title>
        <authorList>
            <person name="Goeker M."/>
        </authorList>
    </citation>
    <scope>NUCLEOTIDE SEQUENCE [LARGE SCALE GENOMIC DNA]</scope>
    <source>
        <strain evidence="2 3">DSM 17328</strain>
    </source>
</reference>
<evidence type="ECO:0000313" key="2">
    <source>
        <dbReference type="EMBL" id="MBB4631290.1"/>
    </source>
</evidence>
<sequence>MKRLFLPVLFLLLSAAAPPRLITDISHSKIDIVYSFAGAELLIFGAIQYPDGQTPDERPDIAVIVRGPPEAATVRRKARVAGIWINTRSVRFETAPSFYSVATTRPISELVDDETAAIYELGLSHLQLSPISGDTDEIRTFEQGFLSLRRREGLYADAAQGVELTENVLYRARIQIPSQVPVGNYTVEIHLIDDGNVVASAMREISIDKSGFERQVSVAAEEHSFSYGLLAVALALLLGWLAGLFTRR</sequence>
<keyword evidence="1" id="KW-0812">Transmembrane</keyword>
<keyword evidence="3" id="KW-1185">Reference proteome</keyword>
<feature type="transmembrane region" description="Helical" evidence="1">
    <location>
        <begin position="225"/>
        <end position="245"/>
    </location>
</feature>
<keyword evidence="1" id="KW-0472">Membrane</keyword>
<comment type="caution">
    <text evidence="2">The sequence shown here is derived from an EMBL/GenBank/DDBJ whole genome shotgun (WGS) entry which is preliminary data.</text>
</comment>
<accession>A0A7W7B1J1</accession>
<dbReference type="AlphaFoldDB" id="A0A7W7B1J1"/>
<gene>
    <name evidence="2" type="ORF">GGQ98_000897</name>
</gene>
<dbReference type="Proteomes" id="UP000566324">
    <property type="component" value="Unassembled WGS sequence"/>
</dbReference>
<name>A0A7W7B1J1_9SPHN</name>